<keyword evidence="2" id="KW-0560">Oxidoreductase</keyword>
<dbReference type="PANTHER" id="PTHR40660:SF1">
    <property type="entry name" value="5'-PHOSPHATE OXIDASE PUTATIVE DOMAIN-CONTAINING PROTEIN-RELATED"/>
    <property type="match status" value="1"/>
</dbReference>
<proteinExistence type="predicted"/>
<dbReference type="EC" id="1.-.-.-" evidence="2"/>
<dbReference type="SUPFAM" id="SSF50475">
    <property type="entry name" value="FMN-binding split barrel"/>
    <property type="match status" value="1"/>
</dbReference>
<dbReference type="PANTHER" id="PTHR40660">
    <property type="entry name" value="5'-PHOSPHATE OXIDASE PUTATIVE DOMAIN-CONTAINING PROTEIN-RELATED"/>
    <property type="match status" value="1"/>
</dbReference>
<dbReference type="GO" id="GO:0004733">
    <property type="term" value="F:pyridoxamine phosphate oxidase activity"/>
    <property type="evidence" value="ECO:0007669"/>
    <property type="project" value="UniProtKB-EC"/>
</dbReference>
<name>A0ABV7L0Q8_9PROT</name>
<comment type="caution">
    <text evidence="2">The sequence shown here is derived from an EMBL/GenBank/DDBJ whole genome shotgun (WGS) entry which is preliminary data.</text>
</comment>
<sequence>MDAAPRLSPEIRRAMEGVLPAIVATCSADGEPNATVISQVYYVDDDHVALSHQFFNKTYRNVRENPQLFCVVTCPDSMRFWSLRLRYDHSETEGPVFDAMDMQIEAIASLTGMSGIFKLKAADIYEVVAVQQLGGS</sequence>
<evidence type="ECO:0000313" key="3">
    <source>
        <dbReference type="Proteomes" id="UP001595528"/>
    </source>
</evidence>
<dbReference type="EMBL" id="JBHRTR010000027">
    <property type="protein sequence ID" value="MFC3228009.1"/>
    <property type="molecule type" value="Genomic_DNA"/>
</dbReference>
<dbReference type="Pfam" id="PF01243">
    <property type="entry name" value="PNPOx_N"/>
    <property type="match status" value="1"/>
</dbReference>
<dbReference type="InterPro" id="IPR011576">
    <property type="entry name" value="Pyridox_Oxase_N"/>
</dbReference>
<gene>
    <name evidence="2" type="ORF">ACFOGJ_12250</name>
</gene>
<reference evidence="3" key="1">
    <citation type="journal article" date="2019" name="Int. J. Syst. Evol. Microbiol.">
        <title>The Global Catalogue of Microorganisms (GCM) 10K type strain sequencing project: providing services to taxonomists for standard genome sequencing and annotation.</title>
        <authorList>
            <consortium name="The Broad Institute Genomics Platform"/>
            <consortium name="The Broad Institute Genome Sequencing Center for Infectious Disease"/>
            <person name="Wu L."/>
            <person name="Ma J."/>
        </authorList>
    </citation>
    <scope>NUCLEOTIDE SEQUENCE [LARGE SCALE GENOMIC DNA]</scope>
    <source>
        <strain evidence="3">KCTC 42964</strain>
    </source>
</reference>
<dbReference type="Proteomes" id="UP001595528">
    <property type="component" value="Unassembled WGS sequence"/>
</dbReference>
<protein>
    <submittedName>
        <fullName evidence="2">Pyridoxamine 5'-phosphate oxidase family protein</fullName>
        <ecNumber evidence="2">1.-.-.-</ecNumber>
        <ecNumber evidence="2">1.4.3.5</ecNumber>
    </submittedName>
</protein>
<evidence type="ECO:0000313" key="2">
    <source>
        <dbReference type="EMBL" id="MFC3228009.1"/>
    </source>
</evidence>
<dbReference type="Gene3D" id="2.30.110.10">
    <property type="entry name" value="Electron Transport, Fmn-binding Protein, Chain A"/>
    <property type="match status" value="1"/>
</dbReference>
<dbReference type="RefSeq" id="WP_379900713.1">
    <property type="nucleotide sequence ID" value="NZ_JBHRTR010000027.1"/>
</dbReference>
<dbReference type="EC" id="1.4.3.5" evidence="2"/>
<organism evidence="2 3">
    <name type="scientific">Marinibaculum pumilum</name>
    <dbReference type="NCBI Taxonomy" id="1766165"/>
    <lineage>
        <taxon>Bacteria</taxon>
        <taxon>Pseudomonadati</taxon>
        <taxon>Pseudomonadota</taxon>
        <taxon>Alphaproteobacteria</taxon>
        <taxon>Rhodospirillales</taxon>
        <taxon>Rhodospirillaceae</taxon>
        <taxon>Marinibaculum</taxon>
    </lineage>
</organism>
<keyword evidence="3" id="KW-1185">Reference proteome</keyword>
<evidence type="ECO:0000259" key="1">
    <source>
        <dbReference type="Pfam" id="PF01243"/>
    </source>
</evidence>
<accession>A0ABV7L0Q8</accession>
<dbReference type="InterPro" id="IPR012349">
    <property type="entry name" value="Split_barrel_FMN-bd"/>
</dbReference>
<feature type="domain" description="Pyridoxamine 5'-phosphate oxidase N-terminal" evidence="1">
    <location>
        <begin position="8"/>
        <end position="80"/>
    </location>
</feature>